<reference evidence="1" key="1">
    <citation type="submission" date="2015-12" db="EMBL/GenBank/DDBJ databases">
        <title>Gene expression during late stages of embryo sac development: a critical building block for successful pollen-pistil interactions.</title>
        <authorList>
            <person name="Liu Y."/>
            <person name="Joly V."/>
            <person name="Sabar M."/>
            <person name="Matton D.P."/>
        </authorList>
    </citation>
    <scope>NUCLEOTIDE SEQUENCE</scope>
</reference>
<name>A0A0V0GXF2_SOLCH</name>
<proteinExistence type="predicted"/>
<feature type="non-terminal residue" evidence="1">
    <location>
        <position position="1"/>
    </location>
</feature>
<evidence type="ECO:0000313" key="1">
    <source>
        <dbReference type="EMBL" id="JAP11910.1"/>
    </source>
</evidence>
<dbReference type="AlphaFoldDB" id="A0A0V0GXF2"/>
<sequence>SDVSLFVDAPEKANRYQFPSKSIFLEQSPDKQKPSPNVGIVQLKQQEQSVRHNFMPLQNLNKHNNEVYKRQDE</sequence>
<organism evidence="1">
    <name type="scientific">Solanum chacoense</name>
    <name type="common">Chaco potato</name>
    <dbReference type="NCBI Taxonomy" id="4108"/>
    <lineage>
        <taxon>Eukaryota</taxon>
        <taxon>Viridiplantae</taxon>
        <taxon>Streptophyta</taxon>
        <taxon>Embryophyta</taxon>
        <taxon>Tracheophyta</taxon>
        <taxon>Spermatophyta</taxon>
        <taxon>Magnoliopsida</taxon>
        <taxon>eudicotyledons</taxon>
        <taxon>Gunneridae</taxon>
        <taxon>Pentapetalae</taxon>
        <taxon>asterids</taxon>
        <taxon>lamiids</taxon>
        <taxon>Solanales</taxon>
        <taxon>Solanaceae</taxon>
        <taxon>Solanoideae</taxon>
        <taxon>Solaneae</taxon>
        <taxon>Solanum</taxon>
    </lineage>
</organism>
<protein>
    <submittedName>
        <fullName evidence="1">Putative ovule protein</fullName>
    </submittedName>
</protein>
<accession>A0A0V0GXF2</accession>
<dbReference type="EMBL" id="GEDG01030474">
    <property type="protein sequence ID" value="JAP11910.1"/>
    <property type="molecule type" value="Transcribed_RNA"/>
</dbReference>